<dbReference type="SUPFAM" id="SSF52821">
    <property type="entry name" value="Rhodanese/Cell cycle control phosphatase"/>
    <property type="match status" value="1"/>
</dbReference>
<dbReference type="GO" id="GO:0009982">
    <property type="term" value="F:pseudouridine synthase activity"/>
    <property type="evidence" value="ECO:0007669"/>
    <property type="project" value="InterPro"/>
</dbReference>
<dbReference type="Gene3D" id="1.10.472.80">
    <property type="entry name" value="Ypt/Rab-GAP domain of gyp1p, domain 3"/>
    <property type="match status" value="1"/>
</dbReference>
<comment type="caution">
    <text evidence="4">The sequence shown here is derived from an EMBL/GenBank/DDBJ whole genome shotgun (WGS) entry which is preliminary data.</text>
</comment>
<dbReference type="InterPro" id="IPR011990">
    <property type="entry name" value="TPR-like_helical_dom_sf"/>
</dbReference>
<evidence type="ECO:0000313" key="5">
    <source>
        <dbReference type="Proteomes" id="UP000601435"/>
    </source>
</evidence>
<dbReference type="GO" id="GO:0001522">
    <property type="term" value="P:pseudouridine synthesis"/>
    <property type="evidence" value="ECO:0007669"/>
    <property type="project" value="InterPro"/>
</dbReference>
<sequence length="1473" mass="160085">MELFREASEDIPPALRSEIWSALLGGAPSAVDQACWAPFYENLLTAPLKSRDQLGHAHLLGHRGSSNALATPAAEEDILQTAMVCIQGWQEKHQGIRGGESHSVGSVIARLERIVRAVLTANPSLRCATGLGVLCQPIAAVFGAEEAAAFLAAQRILHGFLWPLYGRDGKAQRRHYLQLFGALLGFADPILALHLQELGMEPEAYASDWFSTWFAQLLPQSQAVRLWDALLLRPPQFSLFVGVCLVHFFRLSLLALEEASHVASFLASCAQLVDCQVLVSSAVALFQATPASVTLPVFPRHSAGEALLWEHGSTAMAAADPDWGYLDSISMDPCIDPKIDPSGLKDGETSPHQQLLQHATEQWRQCEWWRQRINNSPTPPIITVDDLLSFRSCCYVLDARSSEEFADCHFQSSIHVKDADVLDLLRTLPQELVAQCGTPSPSLQKTSTSASGVQASAEGSAAASEPLASSSPEEAPPWLGKDLRPRLVVVVGGEDLGTDFAERLRSEGIPGKLSHSQGMWCACWAASQRFVRKRPGTISQRAYALLGVGCDSLLEDWIVNAWRVMEGQTFLRQHPKERFTWSFCNELGLLGLSHAVMELASGSVLARSAVVDPSRDWPVMVAQCGLPRATAVLWQLEGLVRANLRPQIYHLNAVLNACGRTGDWRFAVDHLQKIVQHDLWPNKFSFSAAISACEKGNHWQVALALLAGMPEWKVAADTVVLNTAISACGKSEQWEAALHLLHGMHDSLLEADAVSFNAAIVACRNFWQLASQLLQDALVGHRAVVNNWNAAASTQSWEAALSLLLALQGARAARDVVSFSALFGALGVGKRWPFAGRALQQMREKDIDSDVVCANAAANACAQGGVWQAAWSFLQDLCMLSLRTDQGLVSSTISGTRVDAELDKEGCAWIFALRILGHSQDVALPPSAVSRSNALCTCGKSAAWEASLRLFESLQLTTVEPDSVCHTVTINAWQAGDRWRHASVALEAMPCERLSTDAFAHGAALYGGRVGAAWAAASAMLHAMQSGGLRASAPSDTAAIGHLAREGQWLQAVQYFAKVQMQQSSVEATSCCVAIRACQQASTWDWALAALSAGRDADCNAAALGACRNGRQWIRSASLLMEMLAFAVKLDIASSTSAASAASAAGEWSRALSLLCHAATSRAVLDEKSFLITYQLLRQSGQEALGLVLDFEELASAQFVSFMPWALASMGGASAEDMHGTMAEAAAAIRREAPTPMALASLWWSASMLGVTSPSFARTLSKYARQQVDAFRFSELLMVLWGACGSAKDQQVQLAFQREAADRLDKLDWASLPRPMQIAWTLDCLGSLWACTFSRTLTADAHHRIRAALLRFGGMLDRIQETIVPKTPGRQRLVHDESQPAIVLDAWDSVVLFKPADYEVHDENSDLPQLSCFMSAMFCNKLPILHDEEHEHGFLHRLDVPSSGLILAAKSFECYYDLQVQLVTGQILRDSCR</sequence>
<feature type="region of interest" description="Disordered" evidence="2">
    <location>
        <begin position="437"/>
        <end position="479"/>
    </location>
</feature>
<dbReference type="InterPro" id="IPR002885">
    <property type="entry name" value="PPR_rpt"/>
</dbReference>
<dbReference type="Pfam" id="PF00566">
    <property type="entry name" value="RabGAP-TBC"/>
    <property type="match status" value="1"/>
</dbReference>
<dbReference type="GO" id="GO:0003723">
    <property type="term" value="F:RNA binding"/>
    <property type="evidence" value="ECO:0007669"/>
    <property type="project" value="InterPro"/>
</dbReference>
<dbReference type="PROSITE" id="PS50086">
    <property type="entry name" value="TBC_RABGAP"/>
    <property type="match status" value="1"/>
</dbReference>
<gene>
    <name evidence="4" type="primary">TBCK</name>
    <name evidence="4" type="ORF">SNEC2469_LOCUS1613</name>
</gene>
<dbReference type="Pfam" id="PF01535">
    <property type="entry name" value="PPR"/>
    <property type="match status" value="1"/>
</dbReference>
<feature type="compositionally biased region" description="Low complexity" evidence="2">
    <location>
        <begin position="449"/>
        <end position="477"/>
    </location>
</feature>
<accession>A0A812JAL5</accession>
<feature type="domain" description="Rab-GAP TBC" evidence="3">
    <location>
        <begin position="10"/>
        <end position="234"/>
    </location>
</feature>
<dbReference type="PANTHER" id="PTHR47447:SF17">
    <property type="entry name" value="OS12G0638900 PROTEIN"/>
    <property type="match status" value="1"/>
</dbReference>
<dbReference type="InterPro" id="IPR036873">
    <property type="entry name" value="Rhodanese-like_dom_sf"/>
</dbReference>
<dbReference type="InterPro" id="IPR035969">
    <property type="entry name" value="Rab-GAP_TBC_sf"/>
</dbReference>
<reference evidence="4" key="1">
    <citation type="submission" date="2021-02" db="EMBL/GenBank/DDBJ databases">
        <authorList>
            <person name="Dougan E. K."/>
            <person name="Rhodes N."/>
            <person name="Thang M."/>
            <person name="Chan C."/>
        </authorList>
    </citation>
    <scope>NUCLEOTIDE SEQUENCE</scope>
</reference>
<proteinExistence type="predicted"/>
<dbReference type="OrthoDB" id="248923at2759"/>
<dbReference type="InterPro" id="IPR020103">
    <property type="entry name" value="PsdUridine_synth_cat_dom_sf"/>
</dbReference>
<dbReference type="SMART" id="SM00164">
    <property type="entry name" value="TBC"/>
    <property type="match status" value="1"/>
</dbReference>
<dbReference type="SUPFAM" id="SSF47923">
    <property type="entry name" value="Ypt/Rab-GAP domain of gyp1p"/>
    <property type="match status" value="2"/>
</dbReference>
<dbReference type="Proteomes" id="UP000601435">
    <property type="component" value="Unassembled WGS sequence"/>
</dbReference>
<dbReference type="Gene3D" id="1.25.40.10">
    <property type="entry name" value="Tetratricopeptide repeat domain"/>
    <property type="match status" value="3"/>
</dbReference>
<evidence type="ECO:0000259" key="3">
    <source>
        <dbReference type="PROSITE" id="PS50086"/>
    </source>
</evidence>
<protein>
    <submittedName>
        <fullName evidence="4">TBCK protein</fullName>
    </submittedName>
</protein>
<dbReference type="PANTHER" id="PTHR47447">
    <property type="entry name" value="OS03G0856100 PROTEIN"/>
    <property type="match status" value="1"/>
</dbReference>
<keyword evidence="1" id="KW-0677">Repeat</keyword>
<dbReference type="SUPFAM" id="SSF55120">
    <property type="entry name" value="Pseudouridine synthase"/>
    <property type="match status" value="1"/>
</dbReference>
<dbReference type="InterPro" id="IPR000195">
    <property type="entry name" value="Rab-GAP-TBC_dom"/>
</dbReference>
<dbReference type="Gene3D" id="3.30.2350.10">
    <property type="entry name" value="Pseudouridine synthase"/>
    <property type="match status" value="1"/>
</dbReference>
<evidence type="ECO:0000256" key="1">
    <source>
        <dbReference type="ARBA" id="ARBA00022737"/>
    </source>
</evidence>
<organism evidence="4 5">
    <name type="scientific">Symbiodinium necroappetens</name>
    <dbReference type="NCBI Taxonomy" id="1628268"/>
    <lineage>
        <taxon>Eukaryota</taxon>
        <taxon>Sar</taxon>
        <taxon>Alveolata</taxon>
        <taxon>Dinophyceae</taxon>
        <taxon>Suessiales</taxon>
        <taxon>Symbiodiniaceae</taxon>
        <taxon>Symbiodinium</taxon>
    </lineage>
</organism>
<evidence type="ECO:0000256" key="2">
    <source>
        <dbReference type="SAM" id="MobiDB-lite"/>
    </source>
</evidence>
<feature type="compositionally biased region" description="Polar residues" evidence="2">
    <location>
        <begin position="437"/>
        <end position="448"/>
    </location>
</feature>
<name>A0A812JAL5_9DINO</name>
<keyword evidence="5" id="KW-1185">Reference proteome</keyword>
<evidence type="ECO:0000313" key="4">
    <source>
        <dbReference type="EMBL" id="CAE7202513.1"/>
    </source>
</evidence>
<dbReference type="EMBL" id="CAJNJA010005965">
    <property type="protein sequence ID" value="CAE7202513.1"/>
    <property type="molecule type" value="Genomic_DNA"/>
</dbReference>